<evidence type="ECO:0000256" key="2">
    <source>
        <dbReference type="ARBA" id="ARBA00008974"/>
    </source>
</evidence>
<evidence type="ECO:0000256" key="3">
    <source>
        <dbReference type="ARBA" id="ARBA00022692"/>
    </source>
</evidence>
<accession>A0A319EAH5</accession>
<dbReference type="PANTHER" id="PTHR30618:SF0">
    <property type="entry name" value="PURINE-URACIL PERMEASE NCS1"/>
    <property type="match status" value="1"/>
</dbReference>
<keyword evidence="8" id="KW-1185">Reference proteome</keyword>
<feature type="transmembrane region" description="Helical" evidence="6">
    <location>
        <begin position="429"/>
        <end position="450"/>
    </location>
</feature>
<dbReference type="GO" id="GO:0005886">
    <property type="term" value="C:plasma membrane"/>
    <property type="evidence" value="ECO:0007669"/>
    <property type="project" value="TreeGrafter"/>
</dbReference>
<feature type="transmembrane region" description="Helical" evidence="6">
    <location>
        <begin position="315"/>
        <end position="339"/>
    </location>
</feature>
<keyword evidence="4 6" id="KW-1133">Transmembrane helix</keyword>
<feature type="transmembrane region" description="Helical" evidence="6">
    <location>
        <begin position="273"/>
        <end position="295"/>
    </location>
</feature>
<keyword evidence="5 6" id="KW-0472">Membrane</keyword>
<feature type="transmembrane region" description="Helical" evidence="6">
    <location>
        <begin position="75"/>
        <end position="99"/>
    </location>
</feature>
<evidence type="ECO:0000256" key="6">
    <source>
        <dbReference type="SAM" id="Phobius"/>
    </source>
</evidence>
<feature type="transmembrane region" description="Helical" evidence="6">
    <location>
        <begin position="45"/>
        <end position="69"/>
    </location>
</feature>
<comment type="subcellular location">
    <subcellularLocation>
        <location evidence="1">Membrane</location>
        <topology evidence="1">Multi-pass membrane protein</topology>
    </subcellularLocation>
</comment>
<dbReference type="CDD" id="cd11482">
    <property type="entry name" value="SLC-NCS1sbd_NRT1-like"/>
    <property type="match status" value="1"/>
</dbReference>
<protein>
    <recommendedName>
        <fullName evidence="9">NCS1 allantoate transporter</fullName>
    </recommendedName>
</protein>
<proteinExistence type="inferred from homology"/>
<evidence type="ECO:0000256" key="1">
    <source>
        <dbReference type="ARBA" id="ARBA00004141"/>
    </source>
</evidence>
<keyword evidence="3 6" id="KW-0812">Transmembrane</keyword>
<feature type="transmembrane region" description="Helical" evidence="6">
    <location>
        <begin position="111"/>
        <end position="133"/>
    </location>
</feature>
<dbReference type="Pfam" id="PF02133">
    <property type="entry name" value="Transp_cyt_pur"/>
    <property type="match status" value="1"/>
</dbReference>
<evidence type="ECO:0000313" key="8">
    <source>
        <dbReference type="Proteomes" id="UP000247810"/>
    </source>
</evidence>
<dbReference type="InterPro" id="IPR001248">
    <property type="entry name" value="Pur-cyt_permease"/>
</dbReference>
<evidence type="ECO:0000313" key="7">
    <source>
        <dbReference type="EMBL" id="PYH97728.1"/>
    </source>
</evidence>
<dbReference type="Gene3D" id="1.10.4160.10">
    <property type="entry name" value="Hydantoin permease"/>
    <property type="match status" value="1"/>
</dbReference>
<name>A0A319EAH5_9EURO</name>
<dbReference type="Proteomes" id="UP000247810">
    <property type="component" value="Unassembled WGS sequence"/>
</dbReference>
<feature type="transmembrane region" description="Helical" evidence="6">
    <location>
        <begin position="171"/>
        <end position="187"/>
    </location>
</feature>
<dbReference type="AlphaFoldDB" id="A0A319EAH5"/>
<feature type="transmembrane region" description="Helical" evidence="6">
    <location>
        <begin position="384"/>
        <end position="408"/>
    </location>
</feature>
<dbReference type="FunFam" id="1.10.4160.10:FF:000001">
    <property type="entry name" value="Uracil permease, putative"/>
    <property type="match status" value="1"/>
</dbReference>
<gene>
    <name evidence="7" type="ORF">BO71DRAFT_116880</name>
</gene>
<sequence length="535" mass="59745">MKFQRPQLRVPQSRSAFADGSSRWTNLDLDPVPFHRRKWGPLSFIAYWISDAFNAATWQFASSILAVGLGWREALIVVAISFFIISFVIAGNGAVGAIYHIPFPVIARASWGFWGSYVAIVSRVILALFWFAIQNVNGGNAVRAMIGAIWPSFLKIKNEIPEDQGITTNEMAGYVIFWIIQLPFMCIHPNKVRWLFVVKTVLVPIAWIAILIWAFVAEGGGEMFAEKATVSGSQYSWVFLASMTSVLGNYATLSVNQSDFSRYSRVTAKWQMLYIPMLPIVFTFISFIGIAASSAGHARYGGSIPWDPIVLISHWSSRACRFFVAFSFVLASLGVNISANSISAANDLMSLFPEYIDLRRGQVICAILSWALVPWKILESADNFLNFMSAYAIFLGPIAAIMLFDFWVLKKRKYDTLALYQPKNPVYRYSAWGINWRAVVGFLVGVVPSLPGLINSVNSSIPVGVGVHPYQFGWLLGFFATAFVYVGLSWLFPARESIIEKPVMAEDIYDARETVDGVAASEEDMFDNMQEKTKV</sequence>
<dbReference type="OrthoDB" id="2018619at2759"/>
<reference evidence="7 8" key="1">
    <citation type="submission" date="2018-02" db="EMBL/GenBank/DDBJ databases">
        <title>The genomes of Aspergillus section Nigri reveals drivers in fungal speciation.</title>
        <authorList>
            <consortium name="DOE Joint Genome Institute"/>
            <person name="Vesth T.C."/>
            <person name="Nybo J."/>
            <person name="Theobald S."/>
            <person name="Brandl J."/>
            <person name="Frisvad J.C."/>
            <person name="Nielsen K.F."/>
            <person name="Lyhne E.K."/>
            <person name="Kogle M.E."/>
            <person name="Kuo A."/>
            <person name="Riley R."/>
            <person name="Clum A."/>
            <person name="Nolan M."/>
            <person name="Lipzen A."/>
            <person name="Salamov A."/>
            <person name="Henrissat B."/>
            <person name="Wiebenga A."/>
            <person name="De vries R.P."/>
            <person name="Grigoriev I.V."/>
            <person name="Mortensen U.H."/>
            <person name="Andersen M.R."/>
            <person name="Baker S.E."/>
        </authorList>
    </citation>
    <scope>NUCLEOTIDE SEQUENCE [LARGE SCALE GENOMIC DNA]</scope>
    <source>
        <strain evidence="7 8">CBS 707.79</strain>
    </source>
</reference>
<feature type="transmembrane region" description="Helical" evidence="6">
    <location>
        <begin position="470"/>
        <end position="492"/>
    </location>
</feature>
<dbReference type="InterPro" id="IPR045225">
    <property type="entry name" value="Uracil/uridine/allantoin_perm"/>
</dbReference>
<organism evidence="7 8">
    <name type="scientific">Aspergillus ellipticus CBS 707.79</name>
    <dbReference type="NCBI Taxonomy" id="1448320"/>
    <lineage>
        <taxon>Eukaryota</taxon>
        <taxon>Fungi</taxon>
        <taxon>Dikarya</taxon>
        <taxon>Ascomycota</taxon>
        <taxon>Pezizomycotina</taxon>
        <taxon>Eurotiomycetes</taxon>
        <taxon>Eurotiomycetidae</taxon>
        <taxon>Eurotiales</taxon>
        <taxon>Aspergillaceae</taxon>
        <taxon>Aspergillus</taxon>
        <taxon>Aspergillus subgen. Circumdati</taxon>
    </lineage>
</organism>
<evidence type="ECO:0000256" key="4">
    <source>
        <dbReference type="ARBA" id="ARBA00022989"/>
    </source>
</evidence>
<dbReference type="PANTHER" id="PTHR30618">
    <property type="entry name" value="NCS1 FAMILY PURINE/PYRIMIDINE TRANSPORTER"/>
    <property type="match status" value="1"/>
</dbReference>
<evidence type="ECO:0000256" key="5">
    <source>
        <dbReference type="ARBA" id="ARBA00023136"/>
    </source>
</evidence>
<dbReference type="VEuPathDB" id="FungiDB:BO71DRAFT_116880"/>
<dbReference type="EMBL" id="KZ825821">
    <property type="protein sequence ID" value="PYH97728.1"/>
    <property type="molecule type" value="Genomic_DNA"/>
</dbReference>
<feature type="transmembrane region" description="Helical" evidence="6">
    <location>
        <begin position="194"/>
        <end position="215"/>
    </location>
</feature>
<dbReference type="GO" id="GO:0015205">
    <property type="term" value="F:nucleobase transmembrane transporter activity"/>
    <property type="evidence" value="ECO:0007669"/>
    <property type="project" value="TreeGrafter"/>
</dbReference>
<evidence type="ECO:0008006" key="9">
    <source>
        <dbReference type="Google" id="ProtNLM"/>
    </source>
</evidence>
<comment type="similarity">
    <text evidence="2">Belongs to the purine-cytosine permease (2.A.39) family.</text>
</comment>